<dbReference type="Gramene" id="KXG20222">
    <property type="protein sequence ID" value="KXG20222"/>
    <property type="gene ID" value="SORBI_3010G172300"/>
</dbReference>
<dbReference type="InParanoid" id="A0A194YJU6"/>
<evidence type="ECO:0000313" key="3">
    <source>
        <dbReference type="Proteomes" id="UP000000768"/>
    </source>
</evidence>
<gene>
    <name evidence="2" type="ORF">SORBI_3010G172300</name>
</gene>
<evidence type="ECO:0000313" key="2">
    <source>
        <dbReference type="EMBL" id="KXG20222.1"/>
    </source>
</evidence>
<protein>
    <submittedName>
        <fullName evidence="2">Uncharacterized protein</fullName>
    </submittedName>
</protein>
<feature type="region of interest" description="Disordered" evidence="1">
    <location>
        <begin position="74"/>
        <end position="110"/>
    </location>
</feature>
<dbReference type="EMBL" id="CM000769">
    <property type="protein sequence ID" value="KXG20222.1"/>
    <property type="molecule type" value="Genomic_DNA"/>
</dbReference>
<evidence type="ECO:0000256" key="1">
    <source>
        <dbReference type="SAM" id="MobiDB-lite"/>
    </source>
</evidence>
<sequence length="133" mass="14466">MKLMSACRVTSVSRRLAADVRRRRLLRSPAAVVPPPLAGPCTPVSRADTTLVRGQPQGRRTSRPRTWLVLARVPAAGARRPRPRPLSRCGGAAIGRPQAHPPRPPSESDSYCIQGVPARLPLVCPIQIPPFLY</sequence>
<organism evidence="2 3">
    <name type="scientific">Sorghum bicolor</name>
    <name type="common">Sorghum</name>
    <name type="synonym">Sorghum vulgare</name>
    <dbReference type="NCBI Taxonomy" id="4558"/>
    <lineage>
        <taxon>Eukaryota</taxon>
        <taxon>Viridiplantae</taxon>
        <taxon>Streptophyta</taxon>
        <taxon>Embryophyta</taxon>
        <taxon>Tracheophyta</taxon>
        <taxon>Spermatophyta</taxon>
        <taxon>Magnoliopsida</taxon>
        <taxon>Liliopsida</taxon>
        <taxon>Poales</taxon>
        <taxon>Poaceae</taxon>
        <taxon>PACMAD clade</taxon>
        <taxon>Panicoideae</taxon>
        <taxon>Andropogonodae</taxon>
        <taxon>Andropogoneae</taxon>
        <taxon>Sorghinae</taxon>
        <taxon>Sorghum</taxon>
    </lineage>
</organism>
<accession>A0A194YJU6</accession>
<dbReference type="Proteomes" id="UP000000768">
    <property type="component" value="Chromosome 10"/>
</dbReference>
<keyword evidence="3" id="KW-1185">Reference proteome</keyword>
<reference evidence="3" key="2">
    <citation type="journal article" date="2018" name="Plant J.">
        <title>The Sorghum bicolor reference genome: improved assembly, gene annotations, a transcriptome atlas, and signatures of genome organization.</title>
        <authorList>
            <person name="McCormick R.F."/>
            <person name="Truong S.K."/>
            <person name="Sreedasyam A."/>
            <person name="Jenkins J."/>
            <person name="Shu S."/>
            <person name="Sims D."/>
            <person name="Kennedy M."/>
            <person name="Amirebrahimi M."/>
            <person name="Weers B.D."/>
            <person name="McKinley B."/>
            <person name="Mattison A."/>
            <person name="Morishige D.T."/>
            <person name="Grimwood J."/>
            <person name="Schmutz J."/>
            <person name="Mullet J.E."/>
        </authorList>
    </citation>
    <scope>NUCLEOTIDE SEQUENCE [LARGE SCALE GENOMIC DNA]</scope>
    <source>
        <strain evidence="3">cv. BTx623</strain>
    </source>
</reference>
<reference evidence="2 3" key="1">
    <citation type="journal article" date="2009" name="Nature">
        <title>The Sorghum bicolor genome and the diversification of grasses.</title>
        <authorList>
            <person name="Paterson A.H."/>
            <person name="Bowers J.E."/>
            <person name="Bruggmann R."/>
            <person name="Dubchak I."/>
            <person name="Grimwood J."/>
            <person name="Gundlach H."/>
            <person name="Haberer G."/>
            <person name="Hellsten U."/>
            <person name="Mitros T."/>
            <person name="Poliakov A."/>
            <person name="Schmutz J."/>
            <person name="Spannagl M."/>
            <person name="Tang H."/>
            <person name="Wang X."/>
            <person name="Wicker T."/>
            <person name="Bharti A.K."/>
            <person name="Chapman J."/>
            <person name="Feltus F.A."/>
            <person name="Gowik U."/>
            <person name="Grigoriev I.V."/>
            <person name="Lyons E."/>
            <person name="Maher C.A."/>
            <person name="Martis M."/>
            <person name="Narechania A."/>
            <person name="Otillar R.P."/>
            <person name="Penning B.W."/>
            <person name="Salamov A.A."/>
            <person name="Wang Y."/>
            <person name="Zhang L."/>
            <person name="Carpita N.C."/>
            <person name="Freeling M."/>
            <person name="Gingle A.R."/>
            <person name="Hash C.T."/>
            <person name="Keller B."/>
            <person name="Klein P."/>
            <person name="Kresovich S."/>
            <person name="McCann M.C."/>
            <person name="Ming R."/>
            <person name="Peterson D.G."/>
            <person name="Mehboob-ur-Rahman"/>
            <person name="Ware D."/>
            <person name="Westhoff P."/>
            <person name="Mayer K.F."/>
            <person name="Messing J."/>
            <person name="Rokhsar D.S."/>
        </authorList>
    </citation>
    <scope>NUCLEOTIDE SEQUENCE [LARGE SCALE GENOMIC DNA]</scope>
    <source>
        <strain evidence="3">cv. BTx623</strain>
    </source>
</reference>
<dbReference type="AlphaFoldDB" id="A0A194YJU6"/>
<proteinExistence type="predicted"/>
<name>A0A194YJU6_SORBI</name>